<evidence type="ECO:0000256" key="1">
    <source>
        <dbReference type="SAM" id="Phobius"/>
    </source>
</evidence>
<comment type="caution">
    <text evidence="2">The sequence shown here is derived from an EMBL/GenBank/DDBJ whole genome shotgun (WGS) entry which is preliminary data.</text>
</comment>
<proteinExistence type="predicted"/>
<name>A0A0R2DT83_9LACO</name>
<keyword evidence="1" id="KW-0472">Membrane</keyword>
<dbReference type="Pfam" id="PF11151">
    <property type="entry name" value="DUF2929"/>
    <property type="match status" value="1"/>
</dbReference>
<reference evidence="2 3" key="1">
    <citation type="journal article" date="2015" name="Genome Announc.">
        <title>Expanding the biotechnology potential of lactobacilli through comparative genomics of 213 strains and associated genera.</title>
        <authorList>
            <person name="Sun Z."/>
            <person name="Harris H.M."/>
            <person name="McCann A."/>
            <person name="Guo C."/>
            <person name="Argimon S."/>
            <person name="Zhang W."/>
            <person name="Yang X."/>
            <person name="Jeffery I.B."/>
            <person name="Cooney J.C."/>
            <person name="Kagawa T.F."/>
            <person name="Liu W."/>
            <person name="Song Y."/>
            <person name="Salvetti E."/>
            <person name="Wrobel A."/>
            <person name="Rasinkangas P."/>
            <person name="Parkhill J."/>
            <person name="Rea M.C."/>
            <person name="O'Sullivan O."/>
            <person name="Ritari J."/>
            <person name="Douillard F.P."/>
            <person name="Paul Ross R."/>
            <person name="Yang R."/>
            <person name="Briner A.E."/>
            <person name="Felis G.E."/>
            <person name="de Vos W.M."/>
            <person name="Barrangou R."/>
            <person name="Klaenhammer T.R."/>
            <person name="Caufield P.W."/>
            <person name="Cui Y."/>
            <person name="Zhang H."/>
            <person name="O'Toole P.W."/>
        </authorList>
    </citation>
    <scope>NUCLEOTIDE SEQUENCE [LARGE SCALE GENOMIC DNA]</scope>
    <source>
        <strain evidence="2 3">DSM 23037</strain>
    </source>
</reference>
<dbReference type="PATRIC" id="fig|1423744.4.peg.769"/>
<dbReference type="EMBL" id="AYZL01000020">
    <property type="protein sequence ID" value="KRN03642.1"/>
    <property type="molecule type" value="Genomic_DNA"/>
</dbReference>
<keyword evidence="1" id="KW-0812">Transmembrane</keyword>
<keyword evidence="3" id="KW-1185">Reference proteome</keyword>
<evidence type="ECO:0000313" key="3">
    <source>
        <dbReference type="Proteomes" id="UP000051378"/>
    </source>
</evidence>
<organism evidence="2 3">
    <name type="scientific">Holzapfeliella floricola DSM 23037 = JCM 16512</name>
    <dbReference type="NCBI Taxonomy" id="1423744"/>
    <lineage>
        <taxon>Bacteria</taxon>
        <taxon>Bacillati</taxon>
        <taxon>Bacillota</taxon>
        <taxon>Bacilli</taxon>
        <taxon>Lactobacillales</taxon>
        <taxon>Lactobacillaceae</taxon>
        <taxon>Holzapfeliella</taxon>
    </lineage>
</organism>
<gene>
    <name evidence="2" type="ORF">FC86_GL000749</name>
</gene>
<keyword evidence="1" id="KW-1133">Transmembrane helix</keyword>
<dbReference type="OrthoDB" id="2139526at2"/>
<dbReference type="RefSeq" id="WP_056974961.1">
    <property type="nucleotide sequence ID" value="NZ_AYZL01000020.1"/>
</dbReference>
<evidence type="ECO:0000313" key="2">
    <source>
        <dbReference type="EMBL" id="KRN03642.1"/>
    </source>
</evidence>
<protein>
    <recommendedName>
        <fullName evidence="4">DUF2929 family protein</fullName>
    </recommendedName>
</protein>
<dbReference type="Proteomes" id="UP000051378">
    <property type="component" value="Unassembled WGS sequence"/>
</dbReference>
<feature type="transmembrane region" description="Helical" evidence="1">
    <location>
        <begin position="5"/>
        <end position="22"/>
    </location>
</feature>
<evidence type="ECO:0008006" key="4">
    <source>
        <dbReference type="Google" id="ProtNLM"/>
    </source>
</evidence>
<accession>A0A0R2DT83</accession>
<dbReference type="InterPro" id="IPR021324">
    <property type="entry name" value="DUF2929"/>
</dbReference>
<feature type="transmembrane region" description="Helical" evidence="1">
    <location>
        <begin position="34"/>
        <end position="52"/>
    </location>
</feature>
<sequence>MKYIVVMFWSIVFSMVTGYLAGSLTQTSFEPMQSLIMGIVMAVLLSVTITIAERQNKKA</sequence>
<dbReference type="AlphaFoldDB" id="A0A0R2DT83"/>